<feature type="domain" description="Peptidase S26" evidence="9">
    <location>
        <begin position="322"/>
        <end position="400"/>
    </location>
</feature>
<evidence type="ECO:0000313" key="10">
    <source>
        <dbReference type="EMBL" id="KFD52043.1"/>
    </source>
</evidence>
<evidence type="ECO:0000256" key="8">
    <source>
        <dbReference type="PIRSR" id="PIRSR600223-1"/>
    </source>
</evidence>
<dbReference type="EMBL" id="KL367666">
    <property type="protein sequence ID" value="KFD60455.1"/>
    <property type="molecule type" value="Genomic_DNA"/>
</dbReference>
<feature type="domain" description="Peptidase S26" evidence="9">
    <location>
        <begin position="404"/>
        <end position="449"/>
    </location>
</feature>
<dbReference type="InterPro" id="IPR036286">
    <property type="entry name" value="LexA/Signal_pep-like_sf"/>
</dbReference>
<evidence type="ECO:0000313" key="11">
    <source>
        <dbReference type="EMBL" id="KFD60455.1"/>
    </source>
</evidence>
<evidence type="ECO:0000313" key="12">
    <source>
        <dbReference type="Proteomes" id="UP000030764"/>
    </source>
</evidence>
<comment type="subcellular location">
    <subcellularLocation>
        <location evidence="1">Mitochondrion inner membrane</location>
    </subcellularLocation>
</comment>
<organism evidence="11">
    <name type="scientific">Trichuris suis</name>
    <name type="common">pig whipworm</name>
    <dbReference type="NCBI Taxonomy" id="68888"/>
    <lineage>
        <taxon>Eukaryota</taxon>
        <taxon>Metazoa</taxon>
        <taxon>Ecdysozoa</taxon>
        <taxon>Nematoda</taxon>
        <taxon>Enoplea</taxon>
        <taxon>Dorylaimia</taxon>
        <taxon>Trichinellida</taxon>
        <taxon>Trichuridae</taxon>
        <taxon>Trichuris</taxon>
    </lineage>
</organism>
<dbReference type="Gene3D" id="2.10.109.10">
    <property type="entry name" value="Umud Fragment, subunit A"/>
    <property type="match status" value="1"/>
</dbReference>
<dbReference type="SUPFAM" id="SSF52833">
    <property type="entry name" value="Thioredoxin-like"/>
    <property type="match status" value="1"/>
</dbReference>
<dbReference type="Pfam" id="PF10502">
    <property type="entry name" value="Peptidase_S26"/>
    <property type="match status" value="2"/>
</dbReference>
<dbReference type="GO" id="GO:0042720">
    <property type="term" value="C:mitochondrial inner membrane peptidase complex"/>
    <property type="evidence" value="ECO:0007669"/>
    <property type="project" value="TreeGrafter"/>
</dbReference>
<dbReference type="EMBL" id="KL363232">
    <property type="protein sequence ID" value="KFD52043.1"/>
    <property type="molecule type" value="Genomic_DNA"/>
</dbReference>
<protein>
    <recommendedName>
        <fullName evidence="9">Peptidase S26 domain-containing protein</fullName>
    </recommendedName>
</protein>
<dbReference type="CDD" id="cd06530">
    <property type="entry name" value="S26_SPase_I"/>
    <property type="match status" value="1"/>
</dbReference>
<dbReference type="GO" id="GO:0006465">
    <property type="term" value="P:signal peptide processing"/>
    <property type="evidence" value="ECO:0007669"/>
    <property type="project" value="InterPro"/>
</dbReference>
<evidence type="ECO:0000256" key="1">
    <source>
        <dbReference type="ARBA" id="ARBA00004273"/>
    </source>
</evidence>
<dbReference type="Proteomes" id="UP000030758">
    <property type="component" value="Unassembled WGS sequence"/>
</dbReference>
<proteinExistence type="inferred from homology"/>
<dbReference type="PRINTS" id="PR00727">
    <property type="entry name" value="LEADERPTASE"/>
</dbReference>
<reference evidence="11 12" key="1">
    <citation type="journal article" date="2014" name="Nat. Genet.">
        <title>Genome and transcriptome of the porcine whipworm Trichuris suis.</title>
        <authorList>
            <person name="Jex A.R."/>
            <person name="Nejsum P."/>
            <person name="Schwarz E.M."/>
            <person name="Hu L."/>
            <person name="Young N.D."/>
            <person name="Hall R.S."/>
            <person name="Korhonen P.K."/>
            <person name="Liao S."/>
            <person name="Thamsborg S."/>
            <person name="Xia J."/>
            <person name="Xu P."/>
            <person name="Wang S."/>
            <person name="Scheerlinck J.P."/>
            <person name="Hofmann A."/>
            <person name="Sternberg P.W."/>
            <person name="Wang J."/>
            <person name="Gasser R.B."/>
        </authorList>
    </citation>
    <scope>NUCLEOTIDE SEQUENCE [LARGE SCALE GENOMIC DNA]</scope>
    <source>
        <strain evidence="11">DCEP-RM93F</strain>
        <strain evidence="10">DCEP-RM93M</strain>
    </source>
</reference>
<accession>A0A085MTA9</accession>
<keyword evidence="12" id="KW-1185">Reference proteome</keyword>
<keyword evidence="3" id="KW-0999">Mitochondrion inner membrane</keyword>
<dbReference type="PANTHER" id="PTHR12383">
    <property type="entry name" value="PROTEASE FAMILY S26 MITOCHONDRIAL INNER MEMBRANE PROTEASE-RELATED"/>
    <property type="match status" value="1"/>
</dbReference>
<dbReference type="Pfam" id="PF13911">
    <property type="entry name" value="AhpC-TSA_2"/>
    <property type="match status" value="1"/>
</dbReference>
<comment type="subunit">
    <text evidence="2">Heterodimer of 2 subunits, IMMPL1 and IMMPL2.</text>
</comment>
<dbReference type="InterPro" id="IPR019533">
    <property type="entry name" value="Peptidase_S26"/>
</dbReference>
<name>A0A085MTA9_9BILA</name>
<dbReference type="SUPFAM" id="SSF51306">
    <property type="entry name" value="LexA/Signal peptidase"/>
    <property type="match status" value="1"/>
</dbReference>
<dbReference type="PANTHER" id="PTHR12383:SF16">
    <property type="entry name" value="MITOCHONDRIAL INNER MEMBRANE PROTEASE SUBUNIT 1"/>
    <property type="match status" value="1"/>
</dbReference>
<dbReference type="InterPro" id="IPR052064">
    <property type="entry name" value="Mito_IMP1_subunit"/>
</dbReference>
<comment type="similarity">
    <text evidence="7">Belongs to the peptidase S26 family. IMP1 subfamily.</text>
</comment>
<evidence type="ECO:0000256" key="2">
    <source>
        <dbReference type="ARBA" id="ARBA00011805"/>
    </source>
</evidence>
<evidence type="ECO:0000256" key="3">
    <source>
        <dbReference type="ARBA" id="ARBA00022792"/>
    </source>
</evidence>
<dbReference type="GO" id="GO:0006627">
    <property type="term" value="P:protein processing involved in protein targeting to mitochondrion"/>
    <property type="evidence" value="ECO:0007669"/>
    <property type="project" value="TreeGrafter"/>
</dbReference>
<dbReference type="InterPro" id="IPR036249">
    <property type="entry name" value="Thioredoxin-like_sf"/>
</dbReference>
<feature type="active site" evidence="8">
    <location>
        <position position="349"/>
    </location>
</feature>
<evidence type="ECO:0000259" key="9">
    <source>
        <dbReference type="Pfam" id="PF10502"/>
    </source>
</evidence>
<dbReference type="GO" id="GO:0004252">
    <property type="term" value="F:serine-type endopeptidase activity"/>
    <property type="evidence" value="ECO:0007669"/>
    <property type="project" value="InterPro"/>
</dbReference>
<dbReference type="InterPro" id="IPR000223">
    <property type="entry name" value="Pept_S26A_signal_pept_1"/>
</dbReference>
<keyword evidence="5" id="KW-0496">Mitochondrion</keyword>
<sequence>MNKVAKDIVCRVDSNEEVLMSSFWSQGTCLVYFLRRFGCRVCRWHASMVNKLLPALTEKNVRAVAIAPEREGWEEFRDGQYWSGEIYYTPKKQLYTDLGMKRVGKVGLFASFFSRRAIDAIFVTMLLCFLENPFSLNLCRSPMVCVETIEVIRTSAVVFSSLTKTAICCTNSDRRTSQKRRTFRPFVRHAASIRQAWKLNQRHPATALAHQPIRQLEQAPIRPCLPLSLHLCLHAVVLLSLPHVDHVLPLGPTARSSIISITKNKAYRFNVSQVQVDLRRFLRHFVYSPQRDKSFLQTYRAFAGYHRSLMFLGLLKKSVKTLATVVTWGSVVCVFNEHFYSIALCKGDSMMPTIQDGDIFILKSIVNNTKLVNRGDIVVSLCPEEPNRYICKRVVAVEGSIVPPMFNGREVRKGHIWLEGDNKKCSYDSRNYGDVPYALLKGLVIYRVWPWDKRGRVA</sequence>
<feature type="active site" evidence="8">
    <location>
        <position position="392"/>
    </location>
</feature>
<evidence type="ECO:0000256" key="7">
    <source>
        <dbReference type="ARBA" id="ARBA00038445"/>
    </source>
</evidence>
<keyword evidence="6" id="KW-0472">Membrane</keyword>
<evidence type="ECO:0000256" key="6">
    <source>
        <dbReference type="ARBA" id="ARBA00023136"/>
    </source>
</evidence>
<evidence type="ECO:0000256" key="5">
    <source>
        <dbReference type="ARBA" id="ARBA00023128"/>
    </source>
</evidence>
<dbReference type="InterPro" id="IPR032801">
    <property type="entry name" value="PXL2A/B/C"/>
</dbReference>
<dbReference type="Gene3D" id="3.40.30.10">
    <property type="entry name" value="Glutaredoxin"/>
    <property type="match status" value="1"/>
</dbReference>
<keyword evidence="4" id="KW-0378">Hydrolase</keyword>
<evidence type="ECO:0000256" key="4">
    <source>
        <dbReference type="ARBA" id="ARBA00022801"/>
    </source>
</evidence>
<gene>
    <name evidence="10" type="ORF">M513_07025</name>
    <name evidence="11" type="ORF">M514_07025</name>
</gene>
<dbReference type="AlphaFoldDB" id="A0A085MTA9"/>
<dbReference type="Proteomes" id="UP000030764">
    <property type="component" value="Unassembled WGS sequence"/>
</dbReference>